<feature type="domain" description="Histidine kinase" evidence="9">
    <location>
        <begin position="421"/>
        <end position="630"/>
    </location>
</feature>
<dbReference type="GO" id="GO:0005524">
    <property type="term" value="F:ATP binding"/>
    <property type="evidence" value="ECO:0007669"/>
    <property type="project" value="UniProtKB-KW"/>
</dbReference>
<dbReference type="Gene3D" id="1.10.287.130">
    <property type="match status" value="1"/>
</dbReference>
<dbReference type="Gene3D" id="3.30.565.10">
    <property type="entry name" value="Histidine kinase-like ATPase, C-terminal domain"/>
    <property type="match status" value="1"/>
</dbReference>
<dbReference type="Pfam" id="PF02518">
    <property type="entry name" value="HATPase_c"/>
    <property type="match status" value="1"/>
</dbReference>
<dbReference type="CDD" id="cd06225">
    <property type="entry name" value="HAMP"/>
    <property type="match status" value="1"/>
</dbReference>
<gene>
    <name evidence="11" type="ORF">MNBD_GAMMA12-503</name>
</gene>
<evidence type="ECO:0000259" key="10">
    <source>
        <dbReference type="PROSITE" id="PS50885"/>
    </source>
</evidence>
<evidence type="ECO:0000256" key="4">
    <source>
        <dbReference type="ARBA" id="ARBA00022679"/>
    </source>
</evidence>
<dbReference type="InterPro" id="IPR003594">
    <property type="entry name" value="HATPase_dom"/>
</dbReference>
<evidence type="ECO:0000313" key="11">
    <source>
        <dbReference type="EMBL" id="VAW73060.1"/>
    </source>
</evidence>
<evidence type="ECO:0000256" key="8">
    <source>
        <dbReference type="ARBA" id="ARBA00023012"/>
    </source>
</evidence>
<keyword evidence="7" id="KW-0067">ATP-binding</keyword>
<keyword evidence="4" id="KW-0808">Transferase</keyword>
<dbReference type="CDD" id="cd00082">
    <property type="entry name" value="HisKA"/>
    <property type="match status" value="1"/>
</dbReference>
<evidence type="ECO:0000256" key="5">
    <source>
        <dbReference type="ARBA" id="ARBA00022741"/>
    </source>
</evidence>
<dbReference type="InterPro" id="IPR003660">
    <property type="entry name" value="HAMP_dom"/>
</dbReference>
<dbReference type="Gene3D" id="6.10.340.10">
    <property type="match status" value="1"/>
</dbReference>
<dbReference type="EMBL" id="UOFL01000041">
    <property type="protein sequence ID" value="VAW73060.1"/>
    <property type="molecule type" value="Genomic_DNA"/>
</dbReference>
<dbReference type="PANTHER" id="PTHR43065">
    <property type="entry name" value="SENSOR HISTIDINE KINASE"/>
    <property type="match status" value="1"/>
</dbReference>
<dbReference type="SMART" id="SM00304">
    <property type="entry name" value="HAMP"/>
    <property type="match status" value="1"/>
</dbReference>
<dbReference type="SMART" id="SM00387">
    <property type="entry name" value="HATPase_c"/>
    <property type="match status" value="1"/>
</dbReference>
<name>A0A3B0Y8A3_9ZZZZ</name>
<dbReference type="InterPro" id="IPR005467">
    <property type="entry name" value="His_kinase_dom"/>
</dbReference>
<dbReference type="GO" id="GO:0000155">
    <property type="term" value="F:phosphorelay sensor kinase activity"/>
    <property type="evidence" value="ECO:0007669"/>
    <property type="project" value="InterPro"/>
</dbReference>
<dbReference type="PANTHER" id="PTHR43065:SF10">
    <property type="entry name" value="PEROXIDE STRESS-ACTIVATED HISTIDINE KINASE MAK3"/>
    <property type="match status" value="1"/>
</dbReference>
<sequence>MKLKTSIFLWVTFATLLPLVFLVLVVTTYSETRYQEDVAKQVTRSLNTIVAEIKRRLYYEREIILDLSRLQSVENYKLVLDSINKGNINSRHFLASRRLSRFLASFQLAVPGFKTIRVIDKETNTLIMITDGKPVALKQDGYESSPFIEEDHSSTLIKNSLRILPKNEVSFLLLPQRKIDSKGLRGTPMLNAVVPLVLNKLHVGYMVVSFTGNQIDGVLNHAQRIHRGSLIIAELNPDNKERNGLVLYDDLQGISFSKQDSAPMRLQLMGGGRLWQAVHSKPDGDFYGPDKLYRTFYHDSSPYANRLVSWVVAIRIDLNEVSAPFNQIRWGIIYMAMIALLISLFIARVGARKISDPVILMSKSIKEYADGSKNIRVRSEGAEEIQQLENSFNYMANHADKTQQMLLRSAKLASLGQMAAGIGHEINNPLNNIMSLAKLILRTIPEGNERLRLDIESLREEGERATKIVKGILDFARQVPPRYSLIDITSWVEETLHLLQQAAKTKHINLVCEISQDISINGDRGQLQQVLVNIILNAIDVSKQDGDIIIRVLKEGEFLIIKVIDKGDGLPQEFSEKIFDPFFTTKDEGEGTGLGLSISHGIIEHHSGKLVLENNELLGVTATVTIPLNLPEVYQCR</sequence>
<organism evidence="11">
    <name type="scientific">hydrothermal vent metagenome</name>
    <dbReference type="NCBI Taxonomy" id="652676"/>
    <lineage>
        <taxon>unclassified sequences</taxon>
        <taxon>metagenomes</taxon>
        <taxon>ecological metagenomes</taxon>
    </lineage>
</organism>
<dbReference type="PROSITE" id="PS50885">
    <property type="entry name" value="HAMP"/>
    <property type="match status" value="1"/>
</dbReference>
<dbReference type="InterPro" id="IPR004358">
    <property type="entry name" value="Sig_transdc_His_kin-like_C"/>
</dbReference>
<evidence type="ECO:0000256" key="1">
    <source>
        <dbReference type="ARBA" id="ARBA00000085"/>
    </source>
</evidence>
<feature type="domain" description="HAMP" evidence="10">
    <location>
        <begin position="352"/>
        <end position="404"/>
    </location>
</feature>
<dbReference type="GO" id="GO:0016020">
    <property type="term" value="C:membrane"/>
    <property type="evidence" value="ECO:0007669"/>
    <property type="project" value="InterPro"/>
</dbReference>
<dbReference type="SUPFAM" id="SSF47384">
    <property type="entry name" value="Homodimeric domain of signal transducing histidine kinase"/>
    <property type="match status" value="1"/>
</dbReference>
<proteinExistence type="predicted"/>
<dbReference type="EC" id="2.7.13.3" evidence="2"/>
<dbReference type="PRINTS" id="PR00344">
    <property type="entry name" value="BCTRLSENSOR"/>
</dbReference>
<dbReference type="SMART" id="SM00388">
    <property type="entry name" value="HisKA"/>
    <property type="match status" value="1"/>
</dbReference>
<dbReference type="PROSITE" id="PS50109">
    <property type="entry name" value="HIS_KIN"/>
    <property type="match status" value="1"/>
</dbReference>
<keyword evidence="5" id="KW-0547">Nucleotide-binding</keyword>
<reference evidence="11" key="1">
    <citation type="submission" date="2018-06" db="EMBL/GenBank/DDBJ databases">
        <authorList>
            <person name="Zhirakovskaya E."/>
        </authorList>
    </citation>
    <scope>NUCLEOTIDE SEQUENCE</scope>
</reference>
<keyword evidence="3" id="KW-0597">Phosphoprotein</keyword>
<evidence type="ECO:0000259" key="9">
    <source>
        <dbReference type="PROSITE" id="PS50109"/>
    </source>
</evidence>
<dbReference type="SUPFAM" id="SSF158472">
    <property type="entry name" value="HAMP domain-like"/>
    <property type="match status" value="1"/>
</dbReference>
<evidence type="ECO:0000256" key="2">
    <source>
        <dbReference type="ARBA" id="ARBA00012438"/>
    </source>
</evidence>
<evidence type="ECO:0000256" key="3">
    <source>
        <dbReference type="ARBA" id="ARBA00022553"/>
    </source>
</evidence>
<keyword evidence="8" id="KW-0902">Two-component regulatory system</keyword>
<dbReference type="InterPro" id="IPR003661">
    <property type="entry name" value="HisK_dim/P_dom"/>
</dbReference>
<comment type="catalytic activity">
    <reaction evidence="1">
        <text>ATP + protein L-histidine = ADP + protein N-phospho-L-histidine.</text>
        <dbReference type="EC" id="2.7.13.3"/>
    </reaction>
</comment>
<evidence type="ECO:0000256" key="6">
    <source>
        <dbReference type="ARBA" id="ARBA00022777"/>
    </source>
</evidence>
<protein>
    <recommendedName>
        <fullName evidence="2">histidine kinase</fullName>
        <ecNumber evidence="2">2.7.13.3</ecNumber>
    </recommendedName>
</protein>
<dbReference type="InterPro" id="IPR036097">
    <property type="entry name" value="HisK_dim/P_sf"/>
</dbReference>
<dbReference type="InterPro" id="IPR036890">
    <property type="entry name" value="HATPase_C_sf"/>
</dbReference>
<dbReference type="SUPFAM" id="SSF55874">
    <property type="entry name" value="ATPase domain of HSP90 chaperone/DNA topoisomerase II/histidine kinase"/>
    <property type="match status" value="1"/>
</dbReference>
<dbReference type="AlphaFoldDB" id="A0A3B0Y8A3"/>
<accession>A0A3B0Y8A3</accession>
<keyword evidence="6" id="KW-0418">Kinase</keyword>
<evidence type="ECO:0000256" key="7">
    <source>
        <dbReference type="ARBA" id="ARBA00022840"/>
    </source>
</evidence>
<dbReference type="Pfam" id="PF00512">
    <property type="entry name" value="HisKA"/>
    <property type="match status" value="1"/>
</dbReference>